<keyword evidence="3" id="KW-1185">Reference proteome</keyword>
<feature type="domain" description="Resolvase HTH" evidence="1">
    <location>
        <begin position="328"/>
        <end position="361"/>
    </location>
</feature>
<dbReference type="AlphaFoldDB" id="A0A4Y8SMH2"/>
<dbReference type="Pfam" id="PF13481">
    <property type="entry name" value="AAA_25"/>
    <property type="match status" value="1"/>
</dbReference>
<evidence type="ECO:0000313" key="3">
    <source>
        <dbReference type="Proteomes" id="UP000297540"/>
    </source>
</evidence>
<organism evidence="2 3">
    <name type="scientific">Mucilaginibacter psychrotolerans</name>
    <dbReference type="NCBI Taxonomy" id="1524096"/>
    <lineage>
        <taxon>Bacteria</taxon>
        <taxon>Pseudomonadati</taxon>
        <taxon>Bacteroidota</taxon>
        <taxon>Sphingobacteriia</taxon>
        <taxon>Sphingobacteriales</taxon>
        <taxon>Sphingobacteriaceae</taxon>
        <taxon>Mucilaginibacter</taxon>
    </lineage>
</organism>
<dbReference type="GO" id="GO:0000150">
    <property type="term" value="F:DNA strand exchange activity"/>
    <property type="evidence" value="ECO:0007669"/>
    <property type="project" value="InterPro"/>
</dbReference>
<reference evidence="2 3" key="1">
    <citation type="journal article" date="2017" name="Int. J. Syst. Evol. Microbiol.">
        <title>Mucilaginibacterpsychrotolerans sp. nov., isolated from peatlands.</title>
        <authorList>
            <person name="Deng Y."/>
            <person name="Shen L."/>
            <person name="Xu B."/>
            <person name="Liu Y."/>
            <person name="Gu Z."/>
            <person name="Liu H."/>
            <person name="Zhou Y."/>
        </authorList>
    </citation>
    <scope>NUCLEOTIDE SEQUENCE [LARGE SCALE GENOMIC DNA]</scope>
    <source>
        <strain evidence="2 3">NH7-4</strain>
    </source>
</reference>
<sequence length="368" mass="41050">MRSSLSDNLAGERPLIIELIRSMSRGTLTPKQSRQMQELEQRQVTTDDAFIIKKVEDWLKLPEGERPAGETLFGDLWYKGELCILFADTNAGKSILAVQIGEAISTGRQFGDMPVQQQAEPVLYFDFELNAAQFAARYTALNGHMYRFAPNFYRVVINPDATREGKFASYHDYLINSLENIIVTTGSRTIIIDNITALRSSTENAAGAVKLMRSLHHIKNTYRLSMLVLAHTPKRNPCRPITRDDLQGSKMLINFADSAFAIGESQVSPGLRYLKQVKQRSGDLTMGADAVKFCRISKQGGFLLFEFEGQGSEAPHLLPYTEQLRKGEAAQMVKLHAQGQSIRQIAKETGCTASKVFRVLKREGIVGA</sequence>
<dbReference type="Gene3D" id="3.40.50.300">
    <property type="entry name" value="P-loop containing nucleotide triphosphate hydrolases"/>
    <property type="match status" value="1"/>
</dbReference>
<dbReference type="InterPro" id="IPR006120">
    <property type="entry name" value="Resolvase_HTH_dom"/>
</dbReference>
<dbReference type="InterPro" id="IPR027417">
    <property type="entry name" value="P-loop_NTPase"/>
</dbReference>
<dbReference type="EMBL" id="SOZE01000003">
    <property type="protein sequence ID" value="TFF39737.1"/>
    <property type="molecule type" value="Genomic_DNA"/>
</dbReference>
<dbReference type="OrthoDB" id="786308at2"/>
<accession>A0A4Y8SMH2</accession>
<name>A0A4Y8SMH2_9SPHI</name>
<dbReference type="GO" id="GO:0003677">
    <property type="term" value="F:DNA binding"/>
    <property type="evidence" value="ECO:0007669"/>
    <property type="project" value="InterPro"/>
</dbReference>
<dbReference type="Pfam" id="PF02796">
    <property type="entry name" value="HTH_7"/>
    <property type="match status" value="1"/>
</dbReference>
<comment type="caution">
    <text evidence="2">The sequence shown here is derived from an EMBL/GenBank/DDBJ whole genome shotgun (WGS) entry which is preliminary data.</text>
</comment>
<dbReference type="Gene3D" id="1.10.10.60">
    <property type="entry name" value="Homeodomain-like"/>
    <property type="match status" value="1"/>
</dbReference>
<protein>
    <submittedName>
        <fullName evidence="2">LuxR family transcriptional regulator</fullName>
    </submittedName>
</protein>
<evidence type="ECO:0000259" key="1">
    <source>
        <dbReference type="Pfam" id="PF02796"/>
    </source>
</evidence>
<dbReference type="Proteomes" id="UP000297540">
    <property type="component" value="Unassembled WGS sequence"/>
</dbReference>
<proteinExistence type="predicted"/>
<dbReference type="SUPFAM" id="SSF52540">
    <property type="entry name" value="P-loop containing nucleoside triphosphate hydrolases"/>
    <property type="match status" value="1"/>
</dbReference>
<evidence type="ECO:0000313" key="2">
    <source>
        <dbReference type="EMBL" id="TFF39737.1"/>
    </source>
</evidence>
<gene>
    <name evidence="2" type="ORF">E2R66_05060</name>
</gene>
<dbReference type="RefSeq" id="WP_133227295.1">
    <property type="nucleotide sequence ID" value="NZ_SOZE01000003.1"/>
</dbReference>